<evidence type="ECO:0000256" key="4">
    <source>
        <dbReference type="ARBA" id="ARBA00022475"/>
    </source>
</evidence>
<evidence type="ECO:0000256" key="1">
    <source>
        <dbReference type="ARBA" id="ARBA00004651"/>
    </source>
</evidence>
<dbReference type="PANTHER" id="PTHR34979">
    <property type="entry name" value="INNER MEMBRANE PROTEIN YGAZ"/>
    <property type="match status" value="1"/>
</dbReference>
<evidence type="ECO:0000256" key="6">
    <source>
        <dbReference type="ARBA" id="ARBA00022989"/>
    </source>
</evidence>
<keyword evidence="5 8" id="KW-0812">Transmembrane</keyword>
<feature type="transmembrane region" description="Helical" evidence="8">
    <location>
        <begin position="104"/>
        <end position="121"/>
    </location>
</feature>
<sequence length="243" mass="25942">MSCSRDSRTRELLDGARHILPLLLGAIPFAILFGSLAIDAGLTTAQTLGMSLLVFAGAAQFVAITLLAGSAGAAVVLSTTLVINLRHLLYSAALQPHVRHLPSRWRVLLAFWLTDEAYAVVQQRYARDDGSSCKHWFYLGSALAMYANWQLFTLVGVLFGQRVPNLTAWGLDFAMLATFIGIVVPTLRNRPSLAAALVAGGTALASRDLPFQSGMLVAAVAGIVVGVLLERRAGNRLTGEAAR</sequence>
<evidence type="ECO:0000256" key="3">
    <source>
        <dbReference type="ARBA" id="ARBA00022448"/>
    </source>
</evidence>
<evidence type="ECO:0000256" key="2">
    <source>
        <dbReference type="ARBA" id="ARBA00010735"/>
    </source>
</evidence>
<keyword evidence="10" id="KW-1185">Reference proteome</keyword>
<evidence type="ECO:0000256" key="5">
    <source>
        <dbReference type="ARBA" id="ARBA00022692"/>
    </source>
</evidence>
<dbReference type="PANTHER" id="PTHR34979:SF1">
    <property type="entry name" value="INNER MEMBRANE PROTEIN YGAZ"/>
    <property type="match status" value="1"/>
</dbReference>
<keyword evidence="4" id="KW-1003">Cell membrane</keyword>
<keyword evidence="6 8" id="KW-1133">Transmembrane helix</keyword>
<dbReference type="Pfam" id="PF03591">
    <property type="entry name" value="AzlC"/>
    <property type="match status" value="1"/>
</dbReference>
<dbReference type="EMBL" id="JBHRUG010000009">
    <property type="protein sequence ID" value="MFC3282813.1"/>
    <property type="molecule type" value="Genomic_DNA"/>
</dbReference>
<feature type="transmembrane region" description="Helical" evidence="8">
    <location>
        <begin position="58"/>
        <end position="83"/>
    </location>
</feature>
<dbReference type="Proteomes" id="UP001595579">
    <property type="component" value="Unassembled WGS sequence"/>
</dbReference>
<feature type="transmembrane region" description="Helical" evidence="8">
    <location>
        <begin position="166"/>
        <end position="187"/>
    </location>
</feature>
<organism evidence="9 10">
    <name type="scientific">Litchfieldella rifensis</name>
    <dbReference type="NCBI Taxonomy" id="762643"/>
    <lineage>
        <taxon>Bacteria</taxon>
        <taxon>Pseudomonadati</taxon>
        <taxon>Pseudomonadota</taxon>
        <taxon>Gammaproteobacteria</taxon>
        <taxon>Oceanospirillales</taxon>
        <taxon>Halomonadaceae</taxon>
        <taxon>Litchfieldella</taxon>
    </lineage>
</organism>
<evidence type="ECO:0000256" key="8">
    <source>
        <dbReference type="SAM" id="Phobius"/>
    </source>
</evidence>
<evidence type="ECO:0000256" key="7">
    <source>
        <dbReference type="ARBA" id="ARBA00023136"/>
    </source>
</evidence>
<feature type="transmembrane region" description="Helical" evidence="8">
    <location>
        <begin position="20"/>
        <end position="38"/>
    </location>
</feature>
<comment type="subcellular location">
    <subcellularLocation>
        <location evidence="1">Cell membrane</location>
        <topology evidence="1">Multi-pass membrane protein</topology>
    </subcellularLocation>
</comment>
<protein>
    <submittedName>
        <fullName evidence="9">AzlC family ABC transporter permease</fullName>
    </submittedName>
</protein>
<dbReference type="RefSeq" id="WP_386771885.1">
    <property type="nucleotide sequence ID" value="NZ_JBHRUG010000009.1"/>
</dbReference>
<comment type="caution">
    <text evidence="9">The sequence shown here is derived from an EMBL/GenBank/DDBJ whole genome shotgun (WGS) entry which is preliminary data.</text>
</comment>
<dbReference type="InterPro" id="IPR011606">
    <property type="entry name" value="Brnchd-chn_aa_trnsp_permease"/>
</dbReference>
<feature type="transmembrane region" description="Helical" evidence="8">
    <location>
        <begin position="136"/>
        <end position="159"/>
    </location>
</feature>
<comment type="similarity">
    <text evidence="2">Belongs to the AzlC family.</text>
</comment>
<accession>A0ABV7LK19</accession>
<reference evidence="10" key="1">
    <citation type="journal article" date="2019" name="Int. J. Syst. Evol. Microbiol.">
        <title>The Global Catalogue of Microorganisms (GCM) 10K type strain sequencing project: providing services to taxonomists for standard genome sequencing and annotation.</title>
        <authorList>
            <consortium name="The Broad Institute Genomics Platform"/>
            <consortium name="The Broad Institute Genome Sequencing Center for Infectious Disease"/>
            <person name="Wu L."/>
            <person name="Ma J."/>
        </authorList>
    </citation>
    <scope>NUCLEOTIDE SEQUENCE [LARGE SCALE GENOMIC DNA]</scope>
    <source>
        <strain evidence="10">CECT 7698</strain>
    </source>
</reference>
<proteinExistence type="inferred from homology"/>
<name>A0ABV7LK19_9GAMM</name>
<evidence type="ECO:0000313" key="9">
    <source>
        <dbReference type="EMBL" id="MFC3282813.1"/>
    </source>
</evidence>
<feature type="transmembrane region" description="Helical" evidence="8">
    <location>
        <begin position="211"/>
        <end position="229"/>
    </location>
</feature>
<keyword evidence="7 8" id="KW-0472">Membrane</keyword>
<gene>
    <name evidence="9" type="ORF">ACFOEV_04225</name>
</gene>
<keyword evidence="3" id="KW-0813">Transport</keyword>
<evidence type="ECO:0000313" key="10">
    <source>
        <dbReference type="Proteomes" id="UP001595579"/>
    </source>
</evidence>